<dbReference type="Proteomes" id="UP000054776">
    <property type="component" value="Unassembled WGS sequence"/>
</dbReference>
<evidence type="ECO:0000256" key="1">
    <source>
        <dbReference type="SAM" id="Phobius"/>
    </source>
</evidence>
<dbReference type="InParanoid" id="A0A0V1B9L9"/>
<gene>
    <name evidence="2" type="ORF">T01_3851</name>
</gene>
<dbReference type="OrthoDB" id="10364128at2759"/>
<keyword evidence="1" id="KW-1133">Transmembrane helix</keyword>
<organism evidence="2 3">
    <name type="scientific">Trichinella spiralis</name>
    <name type="common">Trichina worm</name>
    <dbReference type="NCBI Taxonomy" id="6334"/>
    <lineage>
        <taxon>Eukaryota</taxon>
        <taxon>Metazoa</taxon>
        <taxon>Ecdysozoa</taxon>
        <taxon>Nematoda</taxon>
        <taxon>Enoplea</taxon>
        <taxon>Dorylaimia</taxon>
        <taxon>Trichinellida</taxon>
        <taxon>Trichinellidae</taxon>
        <taxon>Trichinella</taxon>
    </lineage>
</organism>
<proteinExistence type="predicted"/>
<keyword evidence="1" id="KW-0812">Transmembrane</keyword>
<accession>A0A0V1B9L9</accession>
<sequence length="95" mass="11133">MCNQVDDLKSSLAKCIFKEKNKILKHIFPNQQLNFKADRMQESFCTSGFLSLPLFIFICFLTNKTIVQFTSNKMQRSKFSVCLISVYIWSLLYFA</sequence>
<protein>
    <submittedName>
        <fullName evidence="2">Uncharacterized protein</fullName>
    </submittedName>
</protein>
<reference evidence="2 3" key="1">
    <citation type="submission" date="2015-01" db="EMBL/GenBank/DDBJ databases">
        <title>Evolution of Trichinella species and genotypes.</title>
        <authorList>
            <person name="Korhonen P.K."/>
            <person name="Edoardo P."/>
            <person name="Giuseppe L.R."/>
            <person name="Gasser R.B."/>
        </authorList>
    </citation>
    <scope>NUCLEOTIDE SEQUENCE [LARGE SCALE GENOMIC DNA]</scope>
    <source>
        <strain evidence="2">ISS3</strain>
    </source>
</reference>
<feature type="transmembrane region" description="Helical" evidence="1">
    <location>
        <begin position="48"/>
        <end position="67"/>
    </location>
</feature>
<evidence type="ECO:0000313" key="2">
    <source>
        <dbReference type="EMBL" id="KRY33675.1"/>
    </source>
</evidence>
<name>A0A0V1B9L9_TRISP</name>
<dbReference type="EMBL" id="JYDH01000078">
    <property type="protein sequence ID" value="KRY33675.1"/>
    <property type="molecule type" value="Genomic_DNA"/>
</dbReference>
<comment type="caution">
    <text evidence="2">The sequence shown here is derived from an EMBL/GenBank/DDBJ whole genome shotgun (WGS) entry which is preliminary data.</text>
</comment>
<dbReference type="AlphaFoldDB" id="A0A0V1B9L9"/>
<evidence type="ECO:0000313" key="3">
    <source>
        <dbReference type="Proteomes" id="UP000054776"/>
    </source>
</evidence>
<keyword evidence="1" id="KW-0472">Membrane</keyword>
<feature type="transmembrane region" description="Helical" evidence="1">
    <location>
        <begin position="79"/>
        <end position="94"/>
    </location>
</feature>
<keyword evidence="3" id="KW-1185">Reference proteome</keyword>